<reference evidence="1 2" key="2">
    <citation type="journal article" date="2022" name="Mol. Ecol. Resour.">
        <title>The genomes of chicory, endive, great burdock and yacon provide insights into Asteraceae paleo-polyploidization history and plant inulin production.</title>
        <authorList>
            <person name="Fan W."/>
            <person name="Wang S."/>
            <person name="Wang H."/>
            <person name="Wang A."/>
            <person name="Jiang F."/>
            <person name="Liu H."/>
            <person name="Zhao H."/>
            <person name="Xu D."/>
            <person name="Zhang Y."/>
        </authorList>
    </citation>
    <scope>NUCLEOTIDE SEQUENCE [LARGE SCALE GENOMIC DNA]</scope>
    <source>
        <strain evidence="2">cv. Yunnan</strain>
        <tissue evidence="1">Leaves</tissue>
    </source>
</reference>
<gene>
    <name evidence="1" type="ORF">L1987_22850</name>
</gene>
<keyword evidence="2" id="KW-1185">Reference proteome</keyword>
<dbReference type="EMBL" id="CM042025">
    <property type="protein sequence ID" value="KAI3806932.1"/>
    <property type="molecule type" value="Genomic_DNA"/>
</dbReference>
<sequence length="88" mass="9737">MVNEAPTDLTENIPIGFINLAGLVNFTNPSTEFLIHAVSPPIFCFNVPVCFVRRKVSPKPPSKSFSLINILIRSSSQSSLFFILSQQI</sequence>
<evidence type="ECO:0000313" key="2">
    <source>
        <dbReference type="Proteomes" id="UP001056120"/>
    </source>
</evidence>
<dbReference type="Proteomes" id="UP001056120">
    <property type="component" value="Linkage Group LG08"/>
</dbReference>
<evidence type="ECO:0000313" key="1">
    <source>
        <dbReference type="EMBL" id="KAI3806932.1"/>
    </source>
</evidence>
<accession>A0ACB9IFT6</accession>
<name>A0ACB9IFT6_9ASTR</name>
<comment type="caution">
    <text evidence="1">The sequence shown here is derived from an EMBL/GenBank/DDBJ whole genome shotgun (WGS) entry which is preliminary data.</text>
</comment>
<proteinExistence type="predicted"/>
<protein>
    <submittedName>
        <fullName evidence="1">Uncharacterized protein</fullName>
    </submittedName>
</protein>
<reference evidence="2" key="1">
    <citation type="journal article" date="2022" name="Mol. Ecol. Resour.">
        <title>The genomes of chicory, endive, great burdock and yacon provide insights into Asteraceae palaeo-polyploidization history and plant inulin production.</title>
        <authorList>
            <person name="Fan W."/>
            <person name="Wang S."/>
            <person name="Wang H."/>
            <person name="Wang A."/>
            <person name="Jiang F."/>
            <person name="Liu H."/>
            <person name="Zhao H."/>
            <person name="Xu D."/>
            <person name="Zhang Y."/>
        </authorList>
    </citation>
    <scope>NUCLEOTIDE SEQUENCE [LARGE SCALE GENOMIC DNA]</scope>
    <source>
        <strain evidence="2">cv. Yunnan</strain>
    </source>
</reference>
<organism evidence="1 2">
    <name type="scientific">Smallanthus sonchifolius</name>
    <dbReference type="NCBI Taxonomy" id="185202"/>
    <lineage>
        <taxon>Eukaryota</taxon>
        <taxon>Viridiplantae</taxon>
        <taxon>Streptophyta</taxon>
        <taxon>Embryophyta</taxon>
        <taxon>Tracheophyta</taxon>
        <taxon>Spermatophyta</taxon>
        <taxon>Magnoliopsida</taxon>
        <taxon>eudicotyledons</taxon>
        <taxon>Gunneridae</taxon>
        <taxon>Pentapetalae</taxon>
        <taxon>asterids</taxon>
        <taxon>campanulids</taxon>
        <taxon>Asterales</taxon>
        <taxon>Asteraceae</taxon>
        <taxon>Asteroideae</taxon>
        <taxon>Heliantheae alliance</taxon>
        <taxon>Millerieae</taxon>
        <taxon>Smallanthus</taxon>
    </lineage>
</organism>